<dbReference type="InterPro" id="IPR052949">
    <property type="entry name" value="PA_immunity-related"/>
</dbReference>
<dbReference type="Pfam" id="PF13599">
    <property type="entry name" value="Pentapeptide_4"/>
    <property type="match status" value="1"/>
</dbReference>
<dbReference type="PANTHER" id="PTHR42999:SF1">
    <property type="entry name" value="PENTAPEPTIDE REPEAT-CONTAINING PROTEIN"/>
    <property type="match status" value="1"/>
</dbReference>
<dbReference type="SUPFAM" id="SSF141571">
    <property type="entry name" value="Pentapeptide repeat-like"/>
    <property type="match status" value="1"/>
</dbReference>
<dbReference type="AlphaFoldDB" id="A0A098G6T4"/>
<dbReference type="HOGENOM" id="CLU_033401_5_3_6"/>
<evidence type="ECO:0000313" key="1">
    <source>
        <dbReference type="EMBL" id="CEG57200.1"/>
    </source>
</evidence>
<dbReference type="OrthoDB" id="5290767at2"/>
<organism evidence="1 2">
    <name type="scientific">Legionella fallonii LLAP-10</name>
    <dbReference type="NCBI Taxonomy" id="1212491"/>
    <lineage>
        <taxon>Bacteria</taxon>
        <taxon>Pseudomonadati</taxon>
        <taxon>Pseudomonadota</taxon>
        <taxon>Gammaproteobacteria</taxon>
        <taxon>Legionellales</taxon>
        <taxon>Legionellaceae</taxon>
        <taxon>Legionella</taxon>
    </lineage>
</organism>
<keyword evidence="2" id="KW-1185">Reference proteome</keyword>
<dbReference type="STRING" id="1212491.LFA_1802"/>
<gene>
    <name evidence="1" type="ORF">LFA_1802</name>
</gene>
<dbReference type="PANTHER" id="PTHR42999">
    <property type="entry name" value="ANTIBIOTIC RESISTANCE PROTEIN MCBG"/>
    <property type="match status" value="1"/>
</dbReference>
<sequence length="205" mass="23914">MLQQPPIDILNQEEFYDINFTELKLDKIELRNKRFENCLFSKSSFVETIFHSCKFVDCEFKECNLSSTQFKYSSFSDTVFEESKLIGINWTQLKWPNINLASPIKIYKSNISHSSFFELKLREIVIEECKAHDVDFRGCDLSNGSFMSTDFQSSLFLNSKLYAANFTDAINTVINPQENDIRKGKYSMPDVINLLHYFDIEIEGI</sequence>
<evidence type="ECO:0008006" key="3">
    <source>
        <dbReference type="Google" id="ProtNLM"/>
    </source>
</evidence>
<name>A0A098G6T4_9GAMM</name>
<accession>A0A098G6T4</accession>
<evidence type="ECO:0000313" key="2">
    <source>
        <dbReference type="Proteomes" id="UP000032430"/>
    </source>
</evidence>
<dbReference type="EMBL" id="LN614827">
    <property type="protein sequence ID" value="CEG57200.1"/>
    <property type="molecule type" value="Genomic_DNA"/>
</dbReference>
<dbReference type="InterPro" id="IPR001646">
    <property type="entry name" value="5peptide_repeat"/>
</dbReference>
<dbReference type="Pfam" id="PF00805">
    <property type="entry name" value="Pentapeptide"/>
    <property type="match status" value="1"/>
</dbReference>
<proteinExistence type="predicted"/>
<protein>
    <recommendedName>
        <fullName evidence="3">Pentapeptide repeat-containing protein</fullName>
    </recommendedName>
</protein>
<dbReference type="KEGG" id="lfa:LFA_1802"/>
<dbReference type="RefSeq" id="WP_045097492.1">
    <property type="nucleotide sequence ID" value="NZ_LN614827.1"/>
</dbReference>
<dbReference type="Proteomes" id="UP000032430">
    <property type="component" value="Chromosome I"/>
</dbReference>
<reference evidence="2" key="1">
    <citation type="submission" date="2014-09" db="EMBL/GenBank/DDBJ databases">
        <authorList>
            <person name="Gomez-Valero L."/>
        </authorList>
    </citation>
    <scope>NUCLEOTIDE SEQUENCE [LARGE SCALE GENOMIC DNA]</scope>
    <source>
        <strain evidence="2">ATCC700992</strain>
    </source>
</reference>
<dbReference type="Gene3D" id="2.160.20.80">
    <property type="entry name" value="E3 ubiquitin-protein ligase SopA"/>
    <property type="match status" value="1"/>
</dbReference>